<feature type="compositionally biased region" description="Basic and acidic residues" evidence="1">
    <location>
        <begin position="97"/>
        <end position="115"/>
    </location>
</feature>
<protein>
    <submittedName>
        <fullName evidence="3">Uncharacterized protein</fullName>
    </submittedName>
</protein>
<evidence type="ECO:0000313" key="3">
    <source>
        <dbReference type="EMBL" id="KAL1215451.1"/>
    </source>
</evidence>
<keyword evidence="2" id="KW-0812">Transmembrane</keyword>
<keyword evidence="2" id="KW-1133">Transmembrane helix</keyword>
<gene>
    <name evidence="3" type="ORF">V5N11_021878</name>
</gene>
<dbReference type="AlphaFoldDB" id="A0ABD1BAT2"/>
<proteinExistence type="predicted"/>
<reference evidence="3 4" key="1">
    <citation type="submission" date="2024-04" db="EMBL/GenBank/DDBJ databases">
        <title>Genome assembly C_amara_ONT_v2.</title>
        <authorList>
            <person name="Yant L."/>
            <person name="Moore C."/>
            <person name="Slenker M."/>
        </authorList>
    </citation>
    <scope>NUCLEOTIDE SEQUENCE [LARGE SCALE GENOMIC DNA]</scope>
    <source>
        <tissue evidence="3">Leaf</tissue>
    </source>
</reference>
<evidence type="ECO:0000256" key="1">
    <source>
        <dbReference type="SAM" id="MobiDB-lite"/>
    </source>
</evidence>
<dbReference type="PANTHER" id="PTHR35463:SF10">
    <property type="entry name" value="TRANSMEMBRANE PROTEIN"/>
    <property type="match status" value="1"/>
</dbReference>
<sequence length="154" mass="17165">MNESRRISLGVSFFFVIIIFISEGIFLASADGEENNAVAKKEENPSILKIIFGIFGKKFPPSSMKLESWELIQGAMHKIQMKLYPPNLDFRSNSDNTKSEEEDKGEKVKEAATRSLEVSKETIEESAKLAGGVVGEVVHKTAEKVTKQNSHDEM</sequence>
<comment type="caution">
    <text evidence="3">The sequence shown here is derived from an EMBL/GenBank/DDBJ whole genome shotgun (WGS) entry which is preliminary data.</text>
</comment>
<keyword evidence="4" id="KW-1185">Reference proteome</keyword>
<name>A0ABD1BAT2_CARAN</name>
<evidence type="ECO:0000313" key="4">
    <source>
        <dbReference type="Proteomes" id="UP001558713"/>
    </source>
</evidence>
<organism evidence="3 4">
    <name type="scientific">Cardamine amara subsp. amara</name>
    <dbReference type="NCBI Taxonomy" id="228776"/>
    <lineage>
        <taxon>Eukaryota</taxon>
        <taxon>Viridiplantae</taxon>
        <taxon>Streptophyta</taxon>
        <taxon>Embryophyta</taxon>
        <taxon>Tracheophyta</taxon>
        <taxon>Spermatophyta</taxon>
        <taxon>Magnoliopsida</taxon>
        <taxon>eudicotyledons</taxon>
        <taxon>Gunneridae</taxon>
        <taxon>Pentapetalae</taxon>
        <taxon>rosids</taxon>
        <taxon>malvids</taxon>
        <taxon>Brassicales</taxon>
        <taxon>Brassicaceae</taxon>
        <taxon>Cardamineae</taxon>
        <taxon>Cardamine</taxon>
    </lineage>
</organism>
<feature type="region of interest" description="Disordered" evidence="1">
    <location>
        <begin position="87"/>
        <end position="115"/>
    </location>
</feature>
<keyword evidence="2" id="KW-0472">Membrane</keyword>
<evidence type="ECO:0000256" key="2">
    <source>
        <dbReference type="SAM" id="Phobius"/>
    </source>
</evidence>
<dbReference type="EMBL" id="JBANAX010000285">
    <property type="protein sequence ID" value="KAL1215451.1"/>
    <property type="molecule type" value="Genomic_DNA"/>
</dbReference>
<accession>A0ABD1BAT2</accession>
<dbReference type="Proteomes" id="UP001558713">
    <property type="component" value="Unassembled WGS sequence"/>
</dbReference>
<dbReference type="PANTHER" id="PTHR35463">
    <property type="entry name" value="TRANSMEMBRANE PROTEIN"/>
    <property type="match status" value="1"/>
</dbReference>
<feature type="transmembrane region" description="Helical" evidence="2">
    <location>
        <begin position="7"/>
        <end position="28"/>
    </location>
</feature>